<evidence type="ECO:0000313" key="5">
    <source>
        <dbReference type="EMBL" id="HER40950.1"/>
    </source>
</evidence>
<dbReference type="GO" id="GO:0005829">
    <property type="term" value="C:cytosol"/>
    <property type="evidence" value="ECO:0007669"/>
    <property type="project" value="TreeGrafter"/>
</dbReference>
<dbReference type="InterPro" id="IPR022893">
    <property type="entry name" value="Shikimate_DH_fam"/>
</dbReference>
<evidence type="ECO:0000256" key="1">
    <source>
        <dbReference type="ARBA" id="ARBA00004871"/>
    </source>
</evidence>
<dbReference type="GO" id="GO:0019632">
    <property type="term" value="P:shikimate metabolic process"/>
    <property type="evidence" value="ECO:0007669"/>
    <property type="project" value="TreeGrafter"/>
</dbReference>
<sequence>MHKFGLLGKNISYSFSRGYFTDKFSREGIFATYENFDLQNISEFPEVLKKNPKLKGLNVTIPFKEQIIPFLDSLDTVASEIGAVNTIKIEKTGKLTGFNTDHFGFAEAIRPHLKEHHKKALILGTGGASKAVQYALLHLGIAVQFVSRTAGAGTLSYNELDEQVLSEFKIIINCTPLGTFPKTAEFPPVPVEWISSKHLVFDLIYNPPVTKLMELAQAKGATVVNGQKMLELQAEKAWEIWNS</sequence>
<reference evidence="5" key="1">
    <citation type="journal article" date="2020" name="mSystems">
        <title>Genome- and Community-Level Interaction Insights into Carbon Utilization and Element Cycling Functions of Hydrothermarchaeota in Hydrothermal Sediment.</title>
        <authorList>
            <person name="Zhou Z."/>
            <person name="Liu Y."/>
            <person name="Xu W."/>
            <person name="Pan J."/>
            <person name="Luo Z.H."/>
            <person name="Li M."/>
        </authorList>
    </citation>
    <scope>NUCLEOTIDE SEQUENCE [LARGE SCALE GENOMIC DNA]</scope>
    <source>
        <strain evidence="5">SpSt-1235</strain>
    </source>
</reference>
<dbReference type="SUPFAM" id="SSF53223">
    <property type="entry name" value="Aminoacid dehydrogenase-like, N-terminal domain"/>
    <property type="match status" value="1"/>
</dbReference>
<keyword evidence="3" id="KW-0028">Amino-acid biosynthesis</keyword>
<dbReference type="Gene3D" id="3.40.50.10860">
    <property type="entry name" value="Leucine Dehydrogenase, chain A, domain 1"/>
    <property type="match status" value="1"/>
</dbReference>
<comment type="caution">
    <text evidence="5">The sequence shown here is derived from an EMBL/GenBank/DDBJ whole genome shotgun (WGS) entry which is preliminary data.</text>
</comment>
<dbReference type="GO" id="GO:0050661">
    <property type="term" value="F:NADP binding"/>
    <property type="evidence" value="ECO:0007669"/>
    <property type="project" value="TreeGrafter"/>
</dbReference>
<dbReference type="SUPFAM" id="SSF51735">
    <property type="entry name" value="NAD(P)-binding Rossmann-fold domains"/>
    <property type="match status" value="1"/>
</dbReference>
<dbReference type="EMBL" id="DSEE01000505">
    <property type="protein sequence ID" value="HER40950.1"/>
    <property type="molecule type" value="Genomic_DNA"/>
</dbReference>
<evidence type="ECO:0000256" key="3">
    <source>
        <dbReference type="ARBA" id="ARBA00023141"/>
    </source>
</evidence>
<organism evidence="5">
    <name type="scientific">Salinimicrobium catena</name>
    <dbReference type="NCBI Taxonomy" id="390640"/>
    <lineage>
        <taxon>Bacteria</taxon>
        <taxon>Pseudomonadati</taxon>
        <taxon>Bacteroidota</taxon>
        <taxon>Flavobacteriia</taxon>
        <taxon>Flavobacteriales</taxon>
        <taxon>Flavobacteriaceae</taxon>
        <taxon>Salinimicrobium</taxon>
    </lineage>
</organism>
<accession>A0A7C2QZQ6</accession>
<dbReference type="PANTHER" id="PTHR21089">
    <property type="entry name" value="SHIKIMATE DEHYDROGENASE"/>
    <property type="match status" value="1"/>
</dbReference>
<dbReference type="Gene3D" id="3.40.50.720">
    <property type="entry name" value="NAD(P)-binding Rossmann-like Domain"/>
    <property type="match status" value="1"/>
</dbReference>
<keyword evidence="2" id="KW-0560">Oxidoreductase</keyword>
<dbReference type="PANTHER" id="PTHR21089:SF1">
    <property type="entry name" value="BIFUNCTIONAL 3-DEHYDROQUINATE DEHYDRATASE_SHIKIMATE DEHYDROGENASE, CHLOROPLASTIC"/>
    <property type="match status" value="1"/>
</dbReference>
<proteinExistence type="predicted"/>
<comment type="pathway">
    <text evidence="1">Metabolic intermediate biosynthesis; chorismate biosynthesis; chorismate from D-erythrose 4-phosphate and phosphoenolpyruvate: step 4/7.</text>
</comment>
<evidence type="ECO:0000256" key="2">
    <source>
        <dbReference type="ARBA" id="ARBA00023002"/>
    </source>
</evidence>
<feature type="domain" description="Shikimate dehydrogenase substrate binding N-terminal" evidence="4">
    <location>
        <begin position="6"/>
        <end position="87"/>
    </location>
</feature>
<gene>
    <name evidence="5" type="ORF">ENO10_07000</name>
</gene>
<dbReference type="Pfam" id="PF08501">
    <property type="entry name" value="Shikimate_dh_N"/>
    <property type="match status" value="1"/>
</dbReference>
<evidence type="ECO:0000259" key="4">
    <source>
        <dbReference type="Pfam" id="PF08501"/>
    </source>
</evidence>
<dbReference type="InterPro" id="IPR013708">
    <property type="entry name" value="Shikimate_DH-bd_N"/>
</dbReference>
<dbReference type="AlphaFoldDB" id="A0A7C2QZQ6"/>
<protein>
    <submittedName>
        <fullName evidence="5">Shikimate dehydrogenase</fullName>
    </submittedName>
</protein>
<dbReference type="GO" id="GO:0009073">
    <property type="term" value="P:aromatic amino acid family biosynthetic process"/>
    <property type="evidence" value="ECO:0007669"/>
    <property type="project" value="UniProtKB-KW"/>
</dbReference>
<name>A0A7C2QZQ6_9FLAO</name>
<dbReference type="GO" id="GO:0009423">
    <property type="term" value="P:chorismate biosynthetic process"/>
    <property type="evidence" value="ECO:0007669"/>
    <property type="project" value="TreeGrafter"/>
</dbReference>
<dbReference type="GO" id="GO:0004764">
    <property type="term" value="F:shikimate 3-dehydrogenase (NADP+) activity"/>
    <property type="evidence" value="ECO:0007669"/>
    <property type="project" value="InterPro"/>
</dbReference>
<dbReference type="InterPro" id="IPR046346">
    <property type="entry name" value="Aminoacid_DH-like_N_sf"/>
</dbReference>
<dbReference type="Proteomes" id="UP000885753">
    <property type="component" value="Unassembled WGS sequence"/>
</dbReference>
<keyword evidence="3" id="KW-0057">Aromatic amino acid biosynthesis</keyword>
<dbReference type="CDD" id="cd01065">
    <property type="entry name" value="NAD_bind_Shikimate_DH"/>
    <property type="match status" value="1"/>
</dbReference>
<dbReference type="InterPro" id="IPR036291">
    <property type="entry name" value="NAD(P)-bd_dom_sf"/>
</dbReference>